<organism evidence="1 2">
    <name type="scientific">Amycolatopsis pigmentata</name>
    <dbReference type="NCBI Taxonomy" id="450801"/>
    <lineage>
        <taxon>Bacteria</taxon>
        <taxon>Bacillati</taxon>
        <taxon>Actinomycetota</taxon>
        <taxon>Actinomycetes</taxon>
        <taxon>Pseudonocardiales</taxon>
        <taxon>Pseudonocardiaceae</taxon>
        <taxon>Amycolatopsis</taxon>
    </lineage>
</organism>
<dbReference type="Proteomes" id="UP001597417">
    <property type="component" value="Unassembled WGS sequence"/>
</dbReference>
<keyword evidence="2" id="KW-1185">Reference proteome</keyword>
<accession>A0ABW5G800</accession>
<sequence>MVREFARARDRVDRALLGSARHLVPVGALPPRAWNEVARSGVVVTAAA</sequence>
<name>A0ABW5G800_9PSEU</name>
<protein>
    <submittedName>
        <fullName evidence="1">Uncharacterized protein</fullName>
    </submittedName>
</protein>
<gene>
    <name evidence="1" type="ORF">ACFSXZ_39210</name>
</gene>
<dbReference type="EMBL" id="JBHUKR010000027">
    <property type="protein sequence ID" value="MFD2422369.1"/>
    <property type="molecule type" value="Genomic_DNA"/>
</dbReference>
<reference evidence="2" key="1">
    <citation type="journal article" date="2019" name="Int. J. Syst. Evol. Microbiol.">
        <title>The Global Catalogue of Microorganisms (GCM) 10K type strain sequencing project: providing services to taxonomists for standard genome sequencing and annotation.</title>
        <authorList>
            <consortium name="The Broad Institute Genomics Platform"/>
            <consortium name="The Broad Institute Genome Sequencing Center for Infectious Disease"/>
            <person name="Wu L."/>
            <person name="Ma J."/>
        </authorList>
    </citation>
    <scope>NUCLEOTIDE SEQUENCE [LARGE SCALE GENOMIC DNA]</scope>
    <source>
        <strain evidence="2">CGMCC 4.7645</strain>
    </source>
</reference>
<evidence type="ECO:0000313" key="1">
    <source>
        <dbReference type="EMBL" id="MFD2422369.1"/>
    </source>
</evidence>
<evidence type="ECO:0000313" key="2">
    <source>
        <dbReference type="Proteomes" id="UP001597417"/>
    </source>
</evidence>
<dbReference type="RefSeq" id="WP_378271418.1">
    <property type="nucleotide sequence ID" value="NZ_JBHUKR010000027.1"/>
</dbReference>
<proteinExistence type="predicted"/>
<comment type="caution">
    <text evidence="1">The sequence shown here is derived from an EMBL/GenBank/DDBJ whole genome shotgun (WGS) entry which is preliminary data.</text>
</comment>